<keyword evidence="3" id="KW-0812">Transmembrane</keyword>
<feature type="coiled-coil region" evidence="1">
    <location>
        <begin position="350"/>
        <end position="377"/>
    </location>
</feature>
<proteinExistence type="predicted"/>
<evidence type="ECO:0000313" key="6">
    <source>
        <dbReference type="Proteomes" id="UP000290985"/>
    </source>
</evidence>
<protein>
    <submittedName>
        <fullName evidence="5">Uncharacterized protein</fullName>
    </submittedName>
</protein>
<evidence type="ECO:0000313" key="5">
    <source>
        <dbReference type="EMBL" id="VEU74963.1"/>
    </source>
</evidence>
<dbReference type="InterPro" id="IPR054788">
    <property type="entry name" value="MSC_0620_UU052-like"/>
</dbReference>
<organism evidence="5 6">
    <name type="scientific">Mycoplasmopsis citelli</name>
    <dbReference type="NCBI Taxonomy" id="171281"/>
    <lineage>
        <taxon>Bacteria</taxon>
        <taxon>Bacillati</taxon>
        <taxon>Mycoplasmatota</taxon>
        <taxon>Mycoplasmoidales</taxon>
        <taxon>Metamycoplasmataceae</taxon>
        <taxon>Mycoplasmopsis</taxon>
    </lineage>
</organism>
<feature type="chain" id="PRO_5019350810" evidence="4">
    <location>
        <begin position="26"/>
        <end position="671"/>
    </location>
</feature>
<evidence type="ECO:0000256" key="3">
    <source>
        <dbReference type="SAM" id="Phobius"/>
    </source>
</evidence>
<sequence length="671" mass="76976">MKLKHLLLSLSSPLVIFPIAFSVSADPKDGETQKDSDNKDKDKEQEKPKTPPNYAEIKPKQEKLIKEEFEKALNRVEGNISAAIKKIEDLNEKPLPNDLLVKVAYYKKVANFIKNNTKKIIENPQQYGFDVIFPHILVDKEYNFGEIKYNDKDFSPVIIGTKAPNNYEGLKKSDSKSTIKTDGKKPTVNTTDEKTVLSTTAQYFSGIGTATEKIFINAKDLPKFPEQTDFILQENSQYDLKLPEGFNSWDDYIKDKITKEFTAYDIEQNVLFNQQDDKKPQSVKPPIVPLIDGDSGRPPVLEPTIENVPPLEPVLGFEKIASTNNELVGLFQANEEVFNKEYIWWKNTFLESFDYTVTKLENTNNNLEAEVLIIQKSNPANKRTYKAPVKRYRTAQESASYQKVYQEFSKVFIEFLKSLGLDEKLDYEKLANSSLAEALFNQVFLGVKLINEDQFKTKLDNLVQKYQLNTNIVKNDGKVEIQNDQLAQKAQEFLINALSAQEINQYKFFNYLANAYESLYSNVLAQGQRNIKTIETNFQKLDLQVKDLSSGFRSLNSMLKNFKIQAIKNNFSLSDFNSYNKALKDVHKQITDVSLLTKNEAISDKEDPKAKLFKTAYDSLNLNYTEDHSLSNILLWSFAGLSIFGGLIMFFMWIFKKIFAKRKLSKEQNDK</sequence>
<name>A0A449B304_9BACT</name>
<accession>A0A449B304</accession>
<dbReference type="OrthoDB" id="396713at2"/>
<dbReference type="NCBIfam" id="NF045829">
    <property type="entry name" value="UU052_fam"/>
    <property type="match status" value="1"/>
</dbReference>
<keyword evidence="3" id="KW-1133">Transmembrane helix</keyword>
<gene>
    <name evidence="5" type="ORF">NCTC10181_00837</name>
</gene>
<feature type="compositionally biased region" description="Basic and acidic residues" evidence="2">
    <location>
        <begin position="26"/>
        <end position="49"/>
    </location>
</feature>
<feature type="transmembrane region" description="Helical" evidence="3">
    <location>
        <begin position="633"/>
        <end position="655"/>
    </location>
</feature>
<dbReference type="Proteomes" id="UP000290985">
    <property type="component" value="Chromosome"/>
</dbReference>
<evidence type="ECO:0000256" key="2">
    <source>
        <dbReference type="SAM" id="MobiDB-lite"/>
    </source>
</evidence>
<feature type="signal peptide" evidence="4">
    <location>
        <begin position="1"/>
        <end position="25"/>
    </location>
</feature>
<keyword evidence="1" id="KW-0175">Coiled coil</keyword>
<reference evidence="5 6" key="1">
    <citation type="submission" date="2019-01" db="EMBL/GenBank/DDBJ databases">
        <authorList>
            <consortium name="Pathogen Informatics"/>
        </authorList>
    </citation>
    <scope>NUCLEOTIDE SEQUENCE [LARGE SCALE GENOMIC DNA]</scope>
    <source>
        <strain evidence="5 6">NCTC10181</strain>
    </source>
</reference>
<evidence type="ECO:0000256" key="4">
    <source>
        <dbReference type="SAM" id="SignalP"/>
    </source>
</evidence>
<evidence type="ECO:0000256" key="1">
    <source>
        <dbReference type="SAM" id="Coils"/>
    </source>
</evidence>
<dbReference type="KEGG" id="mcit:NCTC10181_00837"/>
<feature type="coiled-coil region" evidence="1">
    <location>
        <begin position="66"/>
        <end position="93"/>
    </location>
</feature>
<keyword evidence="4" id="KW-0732">Signal</keyword>
<dbReference type="RefSeq" id="WP_129725739.1">
    <property type="nucleotide sequence ID" value="NZ_LR215036.1"/>
</dbReference>
<dbReference type="AlphaFoldDB" id="A0A449B304"/>
<keyword evidence="6" id="KW-1185">Reference proteome</keyword>
<keyword evidence="3" id="KW-0472">Membrane</keyword>
<dbReference type="EMBL" id="LR215036">
    <property type="protein sequence ID" value="VEU74963.1"/>
    <property type="molecule type" value="Genomic_DNA"/>
</dbReference>
<feature type="region of interest" description="Disordered" evidence="2">
    <location>
        <begin position="25"/>
        <end position="55"/>
    </location>
</feature>